<gene>
    <name evidence="13" type="primary">CYP90E3</name>
    <name evidence="13" type="ORF">SELMODRAFT_157387</name>
</gene>
<dbReference type="PROSITE" id="PS00086">
    <property type="entry name" value="CYTOCHROME_P450"/>
    <property type="match status" value="1"/>
</dbReference>
<keyword evidence="6 12" id="KW-1133">Transmembrane helix</keyword>
<dbReference type="PANTHER" id="PTHR24286:SF194">
    <property type="entry name" value="STEROID (22S)-HYDROXYLASE"/>
    <property type="match status" value="1"/>
</dbReference>
<evidence type="ECO:0000256" key="5">
    <source>
        <dbReference type="ARBA" id="ARBA00022955"/>
    </source>
</evidence>
<dbReference type="Pfam" id="PF00067">
    <property type="entry name" value="p450"/>
    <property type="match status" value="1"/>
</dbReference>
<evidence type="ECO:0000256" key="7">
    <source>
        <dbReference type="ARBA" id="ARBA00023002"/>
    </source>
</evidence>
<name>D8SQ89_SELML</name>
<dbReference type="STRING" id="88036.D8SQ89"/>
<keyword evidence="14" id="KW-1185">Reference proteome</keyword>
<dbReference type="PANTHER" id="PTHR24286">
    <property type="entry name" value="CYTOCHROME P450 26"/>
    <property type="match status" value="1"/>
</dbReference>
<feature type="transmembrane region" description="Helical" evidence="12">
    <location>
        <begin position="6"/>
        <end position="27"/>
    </location>
</feature>
<dbReference type="GO" id="GO:0016132">
    <property type="term" value="P:brassinosteroid biosynthetic process"/>
    <property type="evidence" value="ECO:0000318"/>
    <property type="project" value="GO_Central"/>
</dbReference>
<dbReference type="CDD" id="cd11043">
    <property type="entry name" value="CYP90-like"/>
    <property type="match status" value="1"/>
</dbReference>
<keyword evidence="9 12" id="KW-0472">Membrane</keyword>
<dbReference type="InterPro" id="IPR036396">
    <property type="entry name" value="Cyt_P450_sf"/>
</dbReference>
<evidence type="ECO:0000256" key="12">
    <source>
        <dbReference type="SAM" id="Phobius"/>
    </source>
</evidence>
<dbReference type="SUPFAM" id="SSF48264">
    <property type="entry name" value="Cytochrome P450"/>
    <property type="match status" value="1"/>
</dbReference>
<keyword evidence="11" id="KW-0503">Monooxygenase</keyword>
<keyword evidence="8 10" id="KW-0408">Iron</keyword>
<dbReference type="InParanoid" id="D8SQ89"/>
<keyword evidence="3 12" id="KW-0812">Transmembrane</keyword>
<dbReference type="GO" id="GO:0005506">
    <property type="term" value="F:iron ion binding"/>
    <property type="evidence" value="ECO:0007669"/>
    <property type="project" value="InterPro"/>
</dbReference>
<evidence type="ECO:0000256" key="8">
    <source>
        <dbReference type="ARBA" id="ARBA00023004"/>
    </source>
</evidence>
<sequence>MVDSRIMVWTSIAGIAGALWLVALVYWRSWRFRKLERLPPGSMGWPLIGELIPYVTIARSEAPYIFPMEREKKYGTVFKTSLLTGKTIMITDVEGVKFVLHNEGVLFESGYPRSLKDVLGEHAMLFQHGELHKRMHAMLKRFVSSTPLKKHLTREMELLTKQGMSTWSRGTKILLQDEIQRITHDFLMKQLFGLEPGKLSATIFEEFNRLMGGIIGIPLMIPGTPYHRAMKARKKLTKIISGMVAFRRSRPDIEHKDILNALIEEIKQEERDADQIIVDNALINIANAEGIPAVIIAFAVKNLSENPKALEQIREENLAIRKGKDPSEGLTWNEYMSLDFTHAVFNETLRLANGAQGVMRKALKDVEFRGYVIPKGWTVLPYFLNIHFDEKMFPQPTKFHPWRWLEVLSTTSHSCNFATWLQQRSIPSSYVLPFGGGARLCPGQELAKVQTAVFLHHFVTQFRWEAEPEKVINFPKISTKNHLPVVLHDL</sequence>
<evidence type="ECO:0000313" key="14">
    <source>
        <dbReference type="Proteomes" id="UP000001514"/>
    </source>
</evidence>
<keyword evidence="5" id="KW-0443">Lipid metabolism</keyword>
<dbReference type="PRINTS" id="PR00463">
    <property type="entry name" value="EP450I"/>
</dbReference>
<dbReference type="HOGENOM" id="CLU_001570_15_5_1"/>
<dbReference type="PRINTS" id="PR00385">
    <property type="entry name" value="P450"/>
</dbReference>
<comment type="similarity">
    <text evidence="2 11">Belongs to the cytochrome P450 family.</text>
</comment>
<evidence type="ECO:0000256" key="4">
    <source>
        <dbReference type="ARBA" id="ARBA00022723"/>
    </source>
</evidence>
<dbReference type="Proteomes" id="UP000001514">
    <property type="component" value="Unassembled WGS sequence"/>
</dbReference>
<dbReference type="Gene3D" id="1.10.630.10">
    <property type="entry name" value="Cytochrome P450"/>
    <property type="match status" value="1"/>
</dbReference>
<keyword evidence="4 10" id="KW-0479">Metal-binding</keyword>
<feature type="binding site" description="axial binding residue" evidence="10">
    <location>
        <position position="441"/>
    </location>
    <ligand>
        <name>heme</name>
        <dbReference type="ChEBI" id="CHEBI:30413"/>
    </ligand>
    <ligandPart>
        <name>Fe</name>
        <dbReference type="ChEBI" id="CHEBI:18248"/>
    </ligandPart>
</feature>
<keyword evidence="7 11" id="KW-0560">Oxidoreductase</keyword>
<dbReference type="InterPro" id="IPR001128">
    <property type="entry name" value="Cyt_P450"/>
</dbReference>
<evidence type="ECO:0000313" key="13">
    <source>
        <dbReference type="EMBL" id="EFJ13361.1"/>
    </source>
</evidence>
<dbReference type="GO" id="GO:0016020">
    <property type="term" value="C:membrane"/>
    <property type="evidence" value="ECO:0007669"/>
    <property type="project" value="UniProtKB-SubCell"/>
</dbReference>
<dbReference type="GO" id="GO:0010268">
    <property type="term" value="P:brassinosteroid homeostasis"/>
    <property type="evidence" value="ECO:0000318"/>
    <property type="project" value="GO_Central"/>
</dbReference>
<keyword evidence="5" id="KW-0752">Steroid biosynthesis</keyword>
<evidence type="ECO:0000256" key="11">
    <source>
        <dbReference type="RuleBase" id="RU000461"/>
    </source>
</evidence>
<evidence type="ECO:0000256" key="2">
    <source>
        <dbReference type="ARBA" id="ARBA00010617"/>
    </source>
</evidence>
<dbReference type="AlphaFoldDB" id="D8SQ89"/>
<dbReference type="eggNOG" id="KOG0157">
    <property type="taxonomic scope" value="Eukaryota"/>
</dbReference>
<dbReference type="GO" id="GO:0020037">
    <property type="term" value="F:heme binding"/>
    <property type="evidence" value="ECO:0007669"/>
    <property type="project" value="InterPro"/>
</dbReference>
<comment type="cofactor">
    <cofactor evidence="10">
        <name>heme</name>
        <dbReference type="ChEBI" id="CHEBI:30413"/>
    </cofactor>
</comment>
<evidence type="ECO:0000256" key="10">
    <source>
        <dbReference type="PIRSR" id="PIRSR602401-1"/>
    </source>
</evidence>
<dbReference type="EMBL" id="GL377633">
    <property type="protein sequence ID" value="EFJ13361.1"/>
    <property type="molecule type" value="Genomic_DNA"/>
</dbReference>
<dbReference type="InterPro" id="IPR017972">
    <property type="entry name" value="Cyt_P450_CS"/>
</dbReference>
<dbReference type="GO" id="GO:0004497">
    <property type="term" value="F:monooxygenase activity"/>
    <property type="evidence" value="ECO:0000318"/>
    <property type="project" value="GO_Central"/>
</dbReference>
<dbReference type="Gramene" id="EFJ13361">
    <property type="protein sequence ID" value="EFJ13361"/>
    <property type="gene ID" value="SELMODRAFT_157387"/>
</dbReference>
<keyword evidence="10 11" id="KW-0349">Heme</keyword>
<dbReference type="FunCoup" id="D8SQ89">
    <property type="interactions" value="189"/>
</dbReference>
<protein>
    <submittedName>
        <fullName evidence="13">Uncharacterized protein CYP90E3</fullName>
    </submittedName>
</protein>
<reference evidence="13 14" key="1">
    <citation type="journal article" date="2011" name="Science">
        <title>The Selaginella genome identifies genetic changes associated with the evolution of vascular plants.</title>
        <authorList>
            <person name="Banks J.A."/>
            <person name="Nishiyama T."/>
            <person name="Hasebe M."/>
            <person name="Bowman J.L."/>
            <person name="Gribskov M."/>
            <person name="dePamphilis C."/>
            <person name="Albert V.A."/>
            <person name="Aono N."/>
            <person name="Aoyama T."/>
            <person name="Ambrose B.A."/>
            <person name="Ashton N.W."/>
            <person name="Axtell M.J."/>
            <person name="Barker E."/>
            <person name="Barker M.S."/>
            <person name="Bennetzen J.L."/>
            <person name="Bonawitz N.D."/>
            <person name="Chapple C."/>
            <person name="Cheng C."/>
            <person name="Correa L.G."/>
            <person name="Dacre M."/>
            <person name="DeBarry J."/>
            <person name="Dreyer I."/>
            <person name="Elias M."/>
            <person name="Engstrom E.M."/>
            <person name="Estelle M."/>
            <person name="Feng L."/>
            <person name="Finet C."/>
            <person name="Floyd S.K."/>
            <person name="Frommer W.B."/>
            <person name="Fujita T."/>
            <person name="Gramzow L."/>
            <person name="Gutensohn M."/>
            <person name="Harholt J."/>
            <person name="Hattori M."/>
            <person name="Heyl A."/>
            <person name="Hirai T."/>
            <person name="Hiwatashi Y."/>
            <person name="Ishikawa M."/>
            <person name="Iwata M."/>
            <person name="Karol K.G."/>
            <person name="Koehler B."/>
            <person name="Kolukisaoglu U."/>
            <person name="Kubo M."/>
            <person name="Kurata T."/>
            <person name="Lalonde S."/>
            <person name="Li K."/>
            <person name="Li Y."/>
            <person name="Litt A."/>
            <person name="Lyons E."/>
            <person name="Manning G."/>
            <person name="Maruyama T."/>
            <person name="Michael T.P."/>
            <person name="Mikami K."/>
            <person name="Miyazaki S."/>
            <person name="Morinaga S."/>
            <person name="Murata T."/>
            <person name="Mueller-Roeber B."/>
            <person name="Nelson D.R."/>
            <person name="Obara M."/>
            <person name="Oguri Y."/>
            <person name="Olmstead R.G."/>
            <person name="Onodera N."/>
            <person name="Petersen B.L."/>
            <person name="Pils B."/>
            <person name="Prigge M."/>
            <person name="Rensing S.A."/>
            <person name="Riano-Pachon D.M."/>
            <person name="Roberts A.W."/>
            <person name="Sato Y."/>
            <person name="Scheller H.V."/>
            <person name="Schulz B."/>
            <person name="Schulz C."/>
            <person name="Shakirov E.V."/>
            <person name="Shibagaki N."/>
            <person name="Shinohara N."/>
            <person name="Shippen D.E."/>
            <person name="Soerensen I."/>
            <person name="Sotooka R."/>
            <person name="Sugimoto N."/>
            <person name="Sugita M."/>
            <person name="Sumikawa N."/>
            <person name="Tanurdzic M."/>
            <person name="Theissen G."/>
            <person name="Ulvskov P."/>
            <person name="Wakazuki S."/>
            <person name="Weng J.K."/>
            <person name="Willats W.W."/>
            <person name="Wipf D."/>
            <person name="Wolf P.G."/>
            <person name="Yang L."/>
            <person name="Zimmer A.D."/>
            <person name="Zhu Q."/>
            <person name="Mitros T."/>
            <person name="Hellsten U."/>
            <person name="Loque D."/>
            <person name="Otillar R."/>
            <person name="Salamov A."/>
            <person name="Schmutz J."/>
            <person name="Shapiro H."/>
            <person name="Lindquist E."/>
            <person name="Lucas S."/>
            <person name="Rokhsar D."/>
            <person name="Grigoriev I.V."/>
        </authorList>
    </citation>
    <scope>NUCLEOTIDE SEQUENCE [LARGE SCALE GENOMIC DNA]</scope>
</reference>
<organism evidence="14">
    <name type="scientific">Selaginella moellendorffii</name>
    <name type="common">Spikemoss</name>
    <dbReference type="NCBI Taxonomy" id="88036"/>
    <lineage>
        <taxon>Eukaryota</taxon>
        <taxon>Viridiplantae</taxon>
        <taxon>Streptophyta</taxon>
        <taxon>Embryophyta</taxon>
        <taxon>Tracheophyta</taxon>
        <taxon>Lycopodiopsida</taxon>
        <taxon>Selaginellales</taxon>
        <taxon>Selaginellaceae</taxon>
        <taxon>Selaginella</taxon>
    </lineage>
</organism>
<accession>D8SQ89</accession>
<evidence type="ECO:0000256" key="9">
    <source>
        <dbReference type="ARBA" id="ARBA00023136"/>
    </source>
</evidence>
<keyword evidence="5" id="KW-0444">Lipid biosynthesis</keyword>
<dbReference type="GO" id="GO:0016705">
    <property type="term" value="F:oxidoreductase activity, acting on paired donors, with incorporation or reduction of molecular oxygen"/>
    <property type="evidence" value="ECO:0007669"/>
    <property type="project" value="InterPro"/>
</dbReference>
<dbReference type="InterPro" id="IPR002401">
    <property type="entry name" value="Cyt_P450_E_grp-I"/>
</dbReference>
<evidence type="ECO:0000256" key="6">
    <source>
        <dbReference type="ARBA" id="ARBA00022989"/>
    </source>
</evidence>
<evidence type="ECO:0000256" key="1">
    <source>
        <dbReference type="ARBA" id="ARBA00004167"/>
    </source>
</evidence>
<comment type="subcellular location">
    <subcellularLocation>
        <location evidence="1">Membrane</location>
        <topology evidence="1">Single-pass membrane protein</topology>
    </subcellularLocation>
</comment>
<proteinExistence type="inferred from homology"/>
<evidence type="ECO:0000256" key="3">
    <source>
        <dbReference type="ARBA" id="ARBA00022692"/>
    </source>
</evidence>
<dbReference type="OMA" id="MCAVKYI"/>
<dbReference type="KEGG" id="smo:SELMODRAFT_157387"/>